<protein>
    <submittedName>
        <fullName evidence="1">ORF14</fullName>
    </submittedName>
</protein>
<dbReference type="Proteomes" id="UP001327288">
    <property type="component" value="Segment"/>
</dbReference>
<dbReference type="EMBL" id="OR529407">
    <property type="protein sequence ID" value="WPS63607.1"/>
    <property type="molecule type" value="Genomic_DNA"/>
</dbReference>
<evidence type="ECO:0000313" key="1">
    <source>
        <dbReference type="EMBL" id="WPS63607.1"/>
    </source>
</evidence>
<organism evidence="1 2">
    <name type="scientific">Aviadenovirus sp</name>
    <dbReference type="NCBI Taxonomy" id="2217649"/>
    <lineage>
        <taxon>Viruses</taxon>
        <taxon>Varidnaviria</taxon>
        <taxon>Bamfordvirae</taxon>
        <taxon>Preplasmiviricota</taxon>
        <taxon>Polisuviricotina</taxon>
        <taxon>Pharingeaviricetes</taxon>
        <taxon>Rowavirales</taxon>
        <taxon>Adenoviridae</taxon>
        <taxon>Aviadenovirus</taxon>
    </lineage>
</organism>
<proteinExistence type="predicted"/>
<evidence type="ECO:0000313" key="2">
    <source>
        <dbReference type="Proteomes" id="UP001327288"/>
    </source>
</evidence>
<name>A0ABZ0T2M4_9ADEN</name>
<accession>A0ABZ0T2M4</accession>
<sequence>MFVKLLQIDGCCSGLQIESEDIVLTNTCPSRFGHTYRIKVKKIINSVPSTLTLDANFLKFLYGYRMYPDDRTQHITEADLFPNMCVPSFRSRVVITTRLTHWELSYRCSCHQPYGLYCRCLKTLSLMKWAKDVADFVNDAAAKEPEPKIFVTDLTVHTFFWQDVDPIFDFQNPLTCLFQTLTMEGIECNYAYAKNGDTMFLYITPDYLHFPAHRRLESLAACKRRLPYVLIIECFPFARYSR</sequence>
<reference evidence="2" key="1">
    <citation type="submission" date="2024-05" db="EMBL/GenBank/DDBJ databases">
        <authorList>
            <person name="Karamendin K."/>
            <person name="Kydyrmanov A."/>
            <person name="Kasymbekov Y."/>
            <person name="Nuralibekov S."/>
            <person name="Sabyrzhan T."/>
            <person name="Khan Y."/>
        </authorList>
    </citation>
    <scope>NUCLEOTIDE SEQUENCE [LARGE SCALE GENOMIC DNA]</scope>
</reference>
<keyword evidence="2" id="KW-1185">Reference proteome</keyword>